<dbReference type="EMBL" id="BK003574">
    <property type="protein sequence ID" value="DAA03773.1"/>
    <property type="molecule type" value="Genomic_DNA"/>
</dbReference>
<name>Q6IH42_DROME</name>
<evidence type="ECO:0000313" key="2">
    <source>
        <dbReference type="EMBL" id="DAA03773.1"/>
    </source>
</evidence>
<feature type="region of interest" description="Disordered" evidence="1">
    <location>
        <begin position="1"/>
        <end position="62"/>
    </location>
</feature>
<organism evidence="2">
    <name type="scientific">Drosophila melanogaster</name>
    <name type="common">Fruit fly</name>
    <dbReference type="NCBI Taxonomy" id="7227"/>
    <lineage>
        <taxon>Eukaryota</taxon>
        <taxon>Metazoa</taxon>
        <taxon>Ecdysozoa</taxon>
        <taxon>Arthropoda</taxon>
        <taxon>Hexapoda</taxon>
        <taxon>Insecta</taxon>
        <taxon>Pterygota</taxon>
        <taxon>Neoptera</taxon>
        <taxon>Endopterygota</taxon>
        <taxon>Diptera</taxon>
        <taxon>Brachycera</taxon>
        <taxon>Muscomorpha</taxon>
        <taxon>Ephydroidea</taxon>
        <taxon>Drosophilidae</taxon>
        <taxon>Drosophila</taxon>
        <taxon>Sophophora</taxon>
    </lineage>
</organism>
<reference evidence="2" key="1">
    <citation type="journal article" date="2003" name="Genome Biol.">
        <title>An integrated gene annotation and transcriptional profiling approach towards the full gene content of the Drosophila genome.</title>
        <authorList>
            <person name="Hild M."/>
            <person name="Beckmann B."/>
            <person name="Haas S.A."/>
            <person name="Koch B."/>
            <person name="Solovyev V."/>
            <person name="Busold C."/>
            <person name="Fellenberg K."/>
            <person name="Boutros M."/>
            <person name="Vingron M."/>
            <person name="Sauer F."/>
            <person name="Hoheisel J.D."/>
            <person name="Paro R."/>
        </authorList>
    </citation>
    <scope>NUCLEOTIDE SEQUENCE</scope>
</reference>
<protein>
    <submittedName>
        <fullName evidence="2">HDC03402</fullName>
    </submittedName>
</protein>
<evidence type="ECO:0000256" key="1">
    <source>
        <dbReference type="SAM" id="MobiDB-lite"/>
    </source>
</evidence>
<feature type="compositionally biased region" description="Polar residues" evidence="1">
    <location>
        <begin position="19"/>
        <end position="30"/>
    </location>
</feature>
<gene>
    <name evidence="2" type="ORF">HDC03402</name>
</gene>
<proteinExistence type="predicted"/>
<sequence>MHLKNEVGERGKRQPASRKWSSQVGRSQKTVGDRRLETAEEWSRAKSGGRWPDKEFMIPPDA</sequence>
<feature type="compositionally biased region" description="Basic and acidic residues" evidence="1">
    <location>
        <begin position="31"/>
        <end position="44"/>
    </location>
</feature>
<feature type="compositionally biased region" description="Basic and acidic residues" evidence="1">
    <location>
        <begin position="1"/>
        <end position="12"/>
    </location>
</feature>
<accession>Q6IH42</accession>
<dbReference type="AlphaFoldDB" id="Q6IH42"/>